<dbReference type="RefSeq" id="WP_124222689.1">
    <property type="nucleotide sequence ID" value="NZ_RKRF01000011.1"/>
</dbReference>
<dbReference type="InterPro" id="IPR015942">
    <property type="entry name" value="Asp/Glu/hydantoin_racemase"/>
</dbReference>
<sequence>MINDYPLGVIGGMGPKATSVFYDRIIDQTDAHQDQDHLNMVILNHATMPDRTQAILTNQGEKFLDTIKQDFKTLENVGVSNIAIPCNTSHFYYEQLQAMTNIPIIHMVDETVRYIYDQYGSNTKVGILATNGTIRTQIYEQAAKKYQLDLYTPNEAIQSQVMNIIYEDVKGDLSADPQKLEHIIQHLIQKEQCQSVILACTELSCISIKPQLRPYTIDAMDVLVEQAILRSGKQLKNNSISDRMISQNF</sequence>
<dbReference type="PANTHER" id="PTHR21198:SF7">
    <property type="entry name" value="ASPARTATE-GLUTAMATE RACEMASE FAMILY"/>
    <property type="match status" value="1"/>
</dbReference>
<dbReference type="PROSITE" id="PS00923">
    <property type="entry name" value="ASP_GLU_RACEMASE_1"/>
    <property type="match status" value="1"/>
</dbReference>
<dbReference type="InterPro" id="IPR018187">
    <property type="entry name" value="Asp/Glu_racemase_AS_1"/>
</dbReference>
<dbReference type="GO" id="GO:0047661">
    <property type="term" value="F:amino-acid racemase activity"/>
    <property type="evidence" value="ECO:0007669"/>
    <property type="project" value="InterPro"/>
</dbReference>
<protein>
    <submittedName>
        <fullName evidence="3">Aspartate racemase</fullName>
    </submittedName>
</protein>
<dbReference type="EMBL" id="RKRF01000011">
    <property type="protein sequence ID" value="RPF51061.1"/>
    <property type="molecule type" value="Genomic_DNA"/>
</dbReference>
<evidence type="ECO:0000256" key="1">
    <source>
        <dbReference type="ARBA" id="ARBA00007847"/>
    </source>
</evidence>
<comment type="similarity">
    <text evidence="1">Belongs to the aspartate/glutamate racemases family.</text>
</comment>
<accession>A0A3N5C425</accession>
<dbReference type="PANTHER" id="PTHR21198">
    <property type="entry name" value="GLUTAMATE RACEMASE"/>
    <property type="match status" value="1"/>
</dbReference>
<evidence type="ECO:0000313" key="4">
    <source>
        <dbReference type="Proteomes" id="UP000276443"/>
    </source>
</evidence>
<dbReference type="Pfam" id="PF01177">
    <property type="entry name" value="Asp_Glu_race"/>
    <property type="match status" value="1"/>
</dbReference>
<evidence type="ECO:0000313" key="3">
    <source>
        <dbReference type="EMBL" id="RPF51061.1"/>
    </source>
</evidence>
<name>A0A3N5C425_9BACI</name>
<dbReference type="Gene3D" id="3.40.50.1860">
    <property type="match status" value="2"/>
</dbReference>
<keyword evidence="4" id="KW-1185">Reference proteome</keyword>
<gene>
    <name evidence="3" type="ORF">EDC24_2323</name>
</gene>
<proteinExistence type="inferred from homology"/>
<dbReference type="NCBIfam" id="TIGR00035">
    <property type="entry name" value="asp_race"/>
    <property type="match status" value="1"/>
</dbReference>
<dbReference type="AlphaFoldDB" id="A0A3N5C425"/>
<dbReference type="InterPro" id="IPR001920">
    <property type="entry name" value="Asp/Glu_race"/>
</dbReference>
<evidence type="ECO:0000256" key="2">
    <source>
        <dbReference type="ARBA" id="ARBA00023235"/>
    </source>
</evidence>
<dbReference type="InterPro" id="IPR004380">
    <property type="entry name" value="Asp_race"/>
</dbReference>
<organism evidence="3 4">
    <name type="scientific">Aquisalibacillus elongatus</name>
    <dbReference type="NCBI Taxonomy" id="485577"/>
    <lineage>
        <taxon>Bacteria</taxon>
        <taxon>Bacillati</taxon>
        <taxon>Bacillota</taxon>
        <taxon>Bacilli</taxon>
        <taxon>Bacillales</taxon>
        <taxon>Bacillaceae</taxon>
        <taxon>Aquisalibacillus</taxon>
    </lineage>
</organism>
<dbReference type="SUPFAM" id="SSF53681">
    <property type="entry name" value="Aspartate/glutamate racemase"/>
    <property type="match status" value="2"/>
</dbReference>
<dbReference type="Proteomes" id="UP000276443">
    <property type="component" value="Unassembled WGS sequence"/>
</dbReference>
<reference evidence="3 4" key="1">
    <citation type="submission" date="2018-11" db="EMBL/GenBank/DDBJ databases">
        <title>Genomic Encyclopedia of Type Strains, Phase IV (KMG-IV): sequencing the most valuable type-strain genomes for metagenomic binning, comparative biology and taxonomic classification.</title>
        <authorList>
            <person name="Goeker M."/>
        </authorList>
    </citation>
    <scope>NUCLEOTIDE SEQUENCE [LARGE SCALE GENOMIC DNA]</scope>
    <source>
        <strain evidence="3 4">DSM 18090</strain>
    </source>
</reference>
<dbReference type="OrthoDB" id="9803739at2"/>
<comment type="caution">
    <text evidence="3">The sequence shown here is derived from an EMBL/GenBank/DDBJ whole genome shotgun (WGS) entry which is preliminary data.</text>
</comment>
<keyword evidence="2" id="KW-0413">Isomerase</keyword>